<accession>A0ABV7SW10</accession>
<dbReference type="Proteomes" id="UP001595713">
    <property type="component" value="Unassembled WGS sequence"/>
</dbReference>
<protein>
    <submittedName>
        <fullName evidence="2">Uncharacterized protein</fullName>
    </submittedName>
</protein>
<name>A0ABV7SW10_9SPHN</name>
<comment type="caution">
    <text evidence="2">The sequence shown here is derived from an EMBL/GenBank/DDBJ whole genome shotgun (WGS) entry which is preliminary data.</text>
</comment>
<reference evidence="3" key="1">
    <citation type="journal article" date="2019" name="Int. J. Syst. Evol. Microbiol.">
        <title>The Global Catalogue of Microorganisms (GCM) 10K type strain sequencing project: providing services to taxonomists for standard genome sequencing and annotation.</title>
        <authorList>
            <consortium name="The Broad Institute Genomics Platform"/>
            <consortium name="The Broad Institute Genome Sequencing Center for Infectious Disease"/>
            <person name="Wu L."/>
            <person name="Ma J."/>
        </authorList>
    </citation>
    <scope>NUCLEOTIDE SEQUENCE [LARGE SCALE GENOMIC DNA]</scope>
    <source>
        <strain evidence="3">KCTC 42739</strain>
    </source>
</reference>
<evidence type="ECO:0000256" key="1">
    <source>
        <dbReference type="SAM" id="SignalP"/>
    </source>
</evidence>
<keyword evidence="1" id="KW-0732">Signal</keyword>
<organism evidence="2 3">
    <name type="scientific">Sphingomonas hylomeconis</name>
    <dbReference type="NCBI Taxonomy" id="1395958"/>
    <lineage>
        <taxon>Bacteria</taxon>
        <taxon>Pseudomonadati</taxon>
        <taxon>Pseudomonadota</taxon>
        <taxon>Alphaproteobacteria</taxon>
        <taxon>Sphingomonadales</taxon>
        <taxon>Sphingomonadaceae</taxon>
        <taxon>Sphingomonas</taxon>
    </lineage>
</organism>
<gene>
    <name evidence="2" type="ORF">ACFONA_09840</name>
</gene>
<proteinExistence type="predicted"/>
<keyword evidence="3" id="KW-1185">Reference proteome</keyword>
<feature type="signal peptide" evidence="1">
    <location>
        <begin position="1"/>
        <end position="23"/>
    </location>
</feature>
<evidence type="ECO:0000313" key="3">
    <source>
        <dbReference type="Proteomes" id="UP001595713"/>
    </source>
</evidence>
<evidence type="ECO:0000313" key="2">
    <source>
        <dbReference type="EMBL" id="MFC3580462.1"/>
    </source>
</evidence>
<sequence>MPPILSTLTALAIALAIAAPVAAQQQRVAAGELRLAGYAASCGPIETSVMHFDDIAASAGSLIYLNPRLFAMPRAQQMFWYMHECGHQMFGPSERAADCWSVRQGRQQGWLTFREFERLESIIGSLPGDATHASGPVRAAFMRQCYAG</sequence>
<feature type="chain" id="PRO_5046359170" evidence="1">
    <location>
        <begin position="24"/>
        <end position="148"/>
    </location>
</feature>
<dbReference type="EMBL" id="JBHRXP010000004">
    <property type="protein sequence ID" value="MFC3580462.1"/>
    <property type="molecule type" value="Genomic_DNA"/>
</dbReference>
<dbReference type="RefSeq" id="WP_261294966.1">
    <property type="nucleotide sequence ID" value="NZ_JANQBK010000012.1"/>
</dbReference>